<dbReference type="SUPFAM" id="SSF51735">
    <property type="entry name" value="NAD(P)-binding Rossmann-fold domains"/>
    <property type="match status" value="1"/>
</dbReference>
<protein>
    <submittedName>
        <fullName evidence="4">NAD(P)-binding protein</fullName>
    </submittedName>
</protein>
<keyword evidence="5" id="KW-1185">Reference proteome</keyword>
<gene>
    <name evidence="4" type="ORF">EJ03DRAFT_331771</name>
</gene>
<evidence type="ECO:0000313" key="4">
    <source>
        <dbReference type="EMBL" id="KAF2764544.1"/>
    </source>
</evidence>
<dbReference type="InterPro" id="IPR020904">
    <property type="entry name" value="Sc_DH/Rdtase_CS"/>
</dbReference>
<sequence>MLREACRPYCRVHTGRVAHEIAGHAAPYHKVIVLKRCVIRLVGENDELARSMPAMMNGLSEYLADANVSGTVNNHIENAATSNSTANERGDFDRVVIVTGATSGMGIDLAKHLHQKGWKVAIVGRNAAAGQSIVDQIADAENARFFQCHLDSYASQAEMYKAVWSIWGRLDLVCANAGIVDKGSLYQYGWRGKSVEEVPPEPDLQCTDIDYKGVIYGVQLATHFMRHNAIPGGKIIVNASIGGIFPHRTYPEYCGAKAAVIQYVRGVAPLLKTKENIFLNVVMPGAVATPIVPKEMIEAVSPDCLTPVSTIIAAHDRFIEDESGVCGQALEGSVDKLVYYDLPGYGNGYRTKRAVTVWEPLFKMTHGEGSELPDAIP</sequence>
<dbReference type="PROSITE" id="PS00061">
    <property type="entry name" value="ADH_SHORT"/>
    <property type="match status" value="1"/>
</dbReference>
<dbReference type="PANTHER" id="PTHR44229:SF4">
    <property type="entry name" value="15-HYDROXYPROSTAGLANDIN DEHYDROGENASE [NAD(+)]"/>
    <property type="match status" value="1"/>
</dbReference>
<dbReference type="PANTHER" id="PTHR44229">
    <property type="entry name" value="15-HYDROXYPROSTAGLANDIN DEHYDROGENASE [NAD(+)]"/>
    <property type="match status" value="1"/>
</dbReference>
<dbReference type="GO" id="GO:0016491">
    <property type="term" value="F:oxidoreductase activity"/>
    <property type="evidence" value="ECO:0007669"/>
    <property type="project" value="UniProtKB-KW"/>
</dbReference>
<dbReference type="OrthoDB" id="5371740at2759"/>
<dbReference type="Pfam" id="PF00106">
    <property type="entry name" value="adh_short"/>
    <property type="match status" value="1"/>
</dbReference>
<dbReference type="InterPro" id="IPR036291">
    <property type="entry name" value="NAD(P)-bd_dom_sf"/>
</dbReference>
<dbReference type="Gene3D" id="3.40.50.720">
    <property type="entry name" value="NAD(P)-binding Rossmann-like Domain"/>
    <property type="match status" value="1"/>
</dbReference>
<proteinExistence type="inferred from homology"/>
<comment type="similarity">
    <text evidence="1">Belongs to the short-chain dehydrogenases/reductases (SDR) family.</text>
</comment>
<evidence type="ECO:0000313" key="5">
    <source>
        <dbReference type="Proteomes" id="UP000799436"/>
    </source>
</evidence>
<dbReference type="InterPro" id="IPR002347">
    <property type="entry name" value="SDR_fam"/>
</dbReference>
<keyword evidence="2" id="KW-0521">NADP</keyword>
<dbReference type="GO" id="GO:0005737">
    <property type="term" value="C:cytoplasm"/>
    <property type="evidence" value="ECO:0007669"/>
    <property type="project" value="TreeGrafter"/>
</dbReference>
<evidence type="ECO:0000256" key="3">
    <source>
        <dbReference type="ARBA" id="ARBA00023002"/>
    </source>
</evidence>
<organism evidence="4 5">
    <name type="scientific">Teratosphaeria nubilosa</name>
    <dbReference type="NCBI Taxonomy" id="161662"/>
    <lineage>
        <taxon>Eukaryota</taxon>
        <taxon>Fungi</taxon>
        <taxon>Dikarya</taxon>
        <taxon>Ascomycota</taxon>
        <taxon>Pezizomycotina</taxon>
        <taxon>Dothideomycetes</taxon>
        <taxon>Dothideomycetidae</taxon>
        <taxon>Mycosphaerellales</taxon>
        <taxon>Teratosphaeriaceae</taxon>
        <taxon>Teratosphaeria</taxon>
    </lineage>
</organism>
<keyword evidence="3" id="KW-0560">Oxidoreductase</keyword>
<reference evidence="4" key="1">
    <citation type="journal article" date="2020" name="Stud. Mycol.">
        <title>101 Dothideomycetes genomes: a test case for predicting lifestyles and emergence of pathogens.</title>
        <authorList>
            <person name="Haridas S."/>
            <person name="Albert R."/>
            <person name="Binder M."/>
            <person name="Bloem J."/>
            <person name="Labutti K."/>
            <person name="Salamov A."/>
            <person name="Andreopoulos B."/>
            <person name="Baker S."/>
            <person name="Barry K."/>
            <person name="Bills G."/>
            <person name="Bluhm B."/>
            <person name="Cannon C."/>
            <person name="Castanera R."/>
            <person name="Culley D."/>
            <person name="Daum C."/>
            <person name="Ezra D."/>
            <person name="Gonzalez J."/>
            <person name="Henrissat B."/>
            <person name="Kuo A."/>
            <person name="Liang C."/>
            <person name="Lipzen A."/>
            <person name="Lutzoni F."/>
            <person name="Magnuson J."/>
            <person name="Mondo S."/>
            <person name="Nolan M."/>
            <person name="Ohm R."/>
            <person name="Pangilinan J."/>
            <person name="Park H.-J."/>
            <person name="Ramirez L."/>
            <person name="Alfaro M."/>
            <person name="Sun H."/>
            <person name="Tritt A."/>
            <person name="Yoshinaga Y."/>
            <person name="Zwiers L.-H."/>
            <person name="Turgeon B."/>
            <person name="Goodwin S."/>
            <person name="Spatafora J."/>
            <person name="Crous P."/>
            <person name="Grigoriev I."/>
        </authorList>
    </citation>
    <scope>NUCLEOTIDE SEQUENCE</scope>
    <source>
        <strain evidence="4">CBS 116005</strain>
    </source>
</reference>
<accession>A0A6G1KWX5</accession>
<evidence type="ECO:0000256" key="2">
    <source>
        <dbReference type="ARBA" id="ARBA00022857"/>
    </source>
</evidence>
<dbReference type="AlphaFoldDB" id="A0A6G1KWX5"/>
<dbReference type="Proteomes" id="UP000799436">
    <property type="component" value="Unassembled WGS sequence"/>
</dbReference>
<evidence type="ECO:0000256" key="1">
    <source>
        <dbReference type="ARBA" id="ARBA00006484"/>
    </source>
</evidence>
<dbReference type="EMBL" id="ML995919">
    <property type="protein sequence ID" value="KAF2764544.1"/>
    <property type="molecule type" value="Genomic_DNA"/>
</dbReference>
<dbReference type="PRINTS" id="PR00081">
    <property type="entry name" value="GDHRDH"/>
</dbReference>
<name>A0A6G1KWX5_9PEZI</name>